<feature type="region of interest" description="Disordered" evidence="1">
    <location>
        <begin position="1"/>
        <end position="25"/>
    </location>
</feature>
<accession>L9VM54</accession>
<dbReference type="STRING" id="1114856.GCA_000383975_00029"/>
<proteinExistence type="predicted"/>
<dbReference type="RefSeq" id="WP_006091389.1">
    <property type="nucleotide sequence ID" value="NZ_AOHW01000042.1"/>
</dbReference>
<dbReference type="AlphaFoldDB" id="L9VM54"/>
<protein>
    <submittedName>
        <fullName evidence="2">Uncharacterized protein</fullName>
    </submittedName>
</protein>
<feature type="compositionally biased region" description="Low complexity" evidence="1">
    <location>
        <begin position="1"/>
        <end position="11"/>
    </location>
</feature>
<dbReference type="Proteomes" id="UP000011599">
    <property type="component" value="Unassembled WGS sequence"/>
</dbReference>
<gene>
    <name evidence="2" type="ORF">C496_16772</name>
</gene>
<evidence type="ECO:0000313" key="2">
    <source>
        <dbReference type="EMBL" id="ELY38295.1"/>
    </source>
</evidence>
<comment type="caution">
    <text evidence="2">The sequence shown here is derived from an EMBL/GenBank/DDBJ whole genome shotgun (WGS) entry which is preliminary data.</text>
</comment>
<keyword evidence="3" id="KW-1185">Reference proteome</keyword>
<evidence type="ECO:0000313" key="3">
    <source>
        <dbReference type="Proteomes" id="UP000011599"/>
    </source>
</evidence>
<dbReference type="PATRIC" id="fig|1114856.3.peg.3468"/>
<dbReference type="EMBL" id="AOHW01000042">
    <property type="protein sequence ID" value="ELY38295.1"/>
    <property type="molecule type" value="Genomic_DNA"/>
</dbReference>
<organism evidence="2 3">
    <name type="scientific">Natronorubrum tibetense GA33</name>
    <dbReference type="NCBI Taxonomy" id="1114856"/>
    <lineage>
        <taxon>Archaea</taxon>
        <taxon>Methanobacteriati</taxon>
        <taxon>Methanobacteriota</taxon>
        <taxon>Stenosarchaea group</taxon>
        <taxon>Halobacteria</taxon>
        <taxon>Halobacteriales</taxon>
        <taxon>Natrialbaceae</taxon>
        <taxon>Natronorubrum</taxon>
    </lineage>
</organism>
<sequence length="65" mass="7005">MMTYTTTGTVTEAVRRRKESSTESATPWRLVVDLFSDAEGIQAPFGGGGAAARCRHLERDGSSVE</sequence>
<reference evidence="2 3" key="1">
    <citation type="journal article" date="2014" name="PLoS Genet.">
        <title>Phylogenetically driven sequencing of extremely halophilic archaea reveals strategies for static and dynamic osmo-response.</title>
        <authorList>
            <person name="Becker E.A."/>
            <person name="Seitzer P.M."/>
            <person name="Tritt A."/>
            <person name="Larsen D."/>
            <person name="Krusor M."/>
            <person name="Yao A.I."/>
            <person name="Wu D."/>
            <person name="Madern D."/>
            <person name="Eisen J.A."/>
            <person name="Darling A.E."/>
            <person name="Facciotti M.T."/>
        </authorList>
    </citation>
    <scope>NUCLEOTIDE SEQUENCE [LARGE SCALE GENOMIC DNA]</scope>
    <source>
        <strain evidence="2 3">GA33</strain>
    </source>
</reference>
<evidence type="ECO:0000256" key="1">
    <source>
        <dbReference type="SAM" id="MobiDB-lite"/>
    </source>
</evidence>
<name>L9VM54_9EURY</name>